<dbReference type="OrthoDB" id="9811889at2"/>
<dbReference type="InterPro" id="IPR013655">
    <property type="entry name" value="PAS_fold_3"/>
</dbReference>
<dbReference type="CDD" id="cd00130">
    <property type="entry name" value="PAS"/>
    <property type="match status" value="4"/>
</dbReference>
<dbReference type="CDD" id="cd00082">
    <property type="entry name" value="HisKA"/>
    <property type="match status" value="1"/>
</dbReference>
<dbReference type="SMART" id="SM00086">
    <property type="entry name" value="PAC"/>
    <property type="match status" value="4"/>
</dbReference>
<accession>A0A4R6TFI3</accession>
<dbReference type="RefSeq" id="WP_133644671.1">
    <property type="nucleotide sequence ID" value="NZ_SNYI01000003.1"/>
</dbReference>
<dbReference type="InterPro" id="IPR052162">
    <property type="entry name" value="Sensor_kinase/Photoreceptor"/>
</dbReference>
<dbReference type="PANTHER" id="PTHR43304">
    <property type="entry name" value="PHYTOCHROME-LIKE PROTEIN CPH1"/>
    <property type="match status" value="1"/>
</dbReference>
<dbReference type="EMBL" id="SNYI01000003">
    <property type="protein sequence ID" value="TDQ29075.1"/>
    <property type="molecule type" value="Genomic_DNA"/>
</dbReference>
<dbReference type="SMART" id="SM00388">
    <property type="entry name" value="HisKA"/>
    <property type="match status" value="1"/>
</dbReference>
<dbReference type="PRINTS" id="PR00344">
    <property type="entry name" value="BCTRLSENSOR"/>
</dbReference>
<name>A0A4R6TFI3_9FLAO</name>
<evidence type="ECO:0000256" key="5">
    <source>
        <dbReference type="ARBA" id="ARBA00022777"/>
    </source>
</evidence>
<feature type="domain" description="PAC" evidence="8">
    <location>
        <begin position="497"/>
        <end position="549"/>
    </location>
</feature>
<feature type="domain" description="PAC" evidence="8">
    <location>
        <begin position="624"/>
        <end position="678"/>
    </location>
</feature>
<dbReference type="EC" id="2.7.13.3" evidence="2"/>
<dbReference type="InterPro" id="IPR036890">
    <property type="entry name" value="HATPase_C_sf"/>
</dbReference>
<dbReference type="InterPro" id="IPR000700">
    <property type="entry name" value="PAS-assoc_C"/>
</dbReference>
<keyword evidence="4" id="KW-0808">Transferase</keyword>
<dbReference type="Gene3D" id="3.30.450.20">
    <property type="entry name" value="PAS domain"/>
    <property type="match status" value="5"/>
</dbReference>
<evidence type="ECO:0000256" key="3">
    <source>
        <dbReference type="ARBA" id="ARBA00022553"/>
    </source>
</evidence>
<dbReference type="InterPro" id="IPR035965">
    <property type="entry name" value="PAS-like_dom_sf"/>
</dbReference>
<evidence type="ECO:0000313" key="9">
    <source>
        <dbReference type="EMBL" id="TDQ29075.1"/>
    </source>
</evidence>
<dbReference type="Pfam" id="PF00512">
    <property type="entry name" value="HisKA"/>
    <property type="match status" value="1"/>
</dbReference>
<dbReference type="InterPro" id="IPR005467">
    <property type="entry name" value="His_kinase_dom"/>
</dbReference>
<dbReference type="Gene3D" id="3.30.450.40">
    <property type="match status" value="1"/>
</dbReference>
<dbReference type="Pfam" id="PF02518">
    <property type="entry name" value="HATPase_c"/>
    <property type="match status" value="1"/>
</dbReference>
<evidence type="ECO:0000256" key="1">
    <source>
        <dbReference type="ARBA" id="ARBA00000085"/>
    </source>
</evidence>
<gene>
    <name evidence="9" type="ORF">CLV82_2525</name>
</gene>
<feature type="domain" description="PAS" evidence="7">
    <location>
        <begin position="546"/>
        <end position="623"/>
    </location>
</feature>
<dbReference type="Gene3D" id="1.10.287.130">
    <property type="match status" value="1"/>
</dbReference>
<comment type="catalytic activity">
    <reaction evidence="1">
        <text>ATP + protein L-histidine = ADP + protein N-phospho-L-histidine.</text>
        <dbReference type="EC" id="2.7.13.3"/>
    </reaction>
</comment>
<dbReference type="SUPFAM" id="SSF55785">
    <property type="entry name" value="PYP-like sensor domain (PAS domain)"/>
    <property type="match status" value="5"/>
</dbReference>
<feature type="domain" description="PAC" evidence="8">
    <location>
        <begin position="238"/>
        <end position="290"/>
    </location>
</feature>
<dbReference type="PROSITE" id="PS50109">
    <property type="entry name" value="HIS_KIN"/>
    <property type="match status" value="1"/>
</dbReference>
<dbReference type="InterPro" id="IPR001610">
    <property type="entry name" value="PAC"/>
</dbReference>
<dbReference type="Gene3D" id="3.30.565.10">
    <property type="entry name" value="Histidine kinase-like ATPase, C-terminal domain"/>
    <property type="match status" value="1"/>
</dbReference>
<dbReference type="Pfam" id="PF13188">
    <property type="entry name" value="PAS_8"/>
    <property type="match status" value="1"/>
</dbReference>
<feature type="domain" description="Histidine kinase" evidence="6">
    <location>
        <begin position="987"/>
        <end position="1200"/>
    </location>
</feature>
<dbReference type="Pfam" id="PF08447">
    <property type="entry name" value="PAS_3"/>
    <property type="match status" value="2"/>
</dbReference>
<dbReference type="InterPro" id="IPR003594">
    <property type="entry name" value="HATPase_dom"/>
</dbReference>
<evidence type="ECO:0000259" key="7">
    <source>
        <dbReference type="PROSITE" id="PS50112"/>
    </source>
</evidence>
<dbReference type="InterPro" id="IPR003661">
    <property type="entry name" value="HisK_dim/P_dom"/>
</dbReference>
<dbReference type="SMART" id="SM00387">
    <property type="entry name" value="HATPase_c"/>
    <property type="match status" value="1"/>
</dbReference>
<feature type="domain" description="PAS" evidence="7">
    <location>
        <begin position="420"/>
        <end position="493"/>
    </location>
</feature>
<keyword evidence="5" id="KW-0418">Kinase</keyword>
<comment type="caution">
    <text evidence="9">The sequence shown here is derived from an EMBL/GenBank/DDBJ whole genome shotgun (WGS) entry which is preliminary data.</text>
</comment>
<dbReference type="InterPro" id="IPR004358">
    <property type="entry name" value="Sig_transdc_His_kin-like_C"/>
</dbReference>
<evidence type="ECO:0000259" key="8">
    <source>
        <dbReference type="PROSITE" id="PS50113"/>
    </source>
</evidence>
<dbReference type="SUPFAM" id="SSF55874">
    <property type="entry name" value="ATPase domain of HSP90 chaperone/DNA topoisomerase II/histidine kinase"/>
    <property type="match status" value="1"/>
</dbReference>
<dbReference type="Proteomes" id="UP000295468">
    <property type="component" value="Unassembled WGS sequence"/>
</dbReference>
<dbReference type="Pfam" id="PF13426">
    <property type="entry name" value="PAS_9"/>
    <property type="match status" value="2"/>
</dbReference>
<protein>
    <recommendedName>
        <fullName evidence="2">histidine kinase</fullName>
        <ecNumber evidence="2">2.7.13.3</ecNumber>
    </recommendedName>
</protein>
<evidence type="ECO:0000256" key="2">
    <source>
        <dbReference type="ARBA" id="ARBA00012438"/>
    </source>
</evidence>
<dbReference type="PROSITE" id="PS50113">
    <property type="entry name" value="PAC"/>
    <property type="match status" value="3"/>
</dbReference>
<evidence type="ECO:0000256" key="4">
    <source>
        <dbReference type="ARBA" id="ARBA00022679"/>
    </source>
</evidence>
<keyword evidence="10" id="KW-1185">Reference proteome</keyword>
<feature type="domain" description="PAS" evidence="7">
    <location>
        <begin position="313"/>
        <end position="334"/>
    </location>
</feature>
<dbReference type="SUPFAM" id="SSF55781">
    <property type="entry name" value="GAF domain-like"/>
    <property type="match status" value="2"/>
</dbReference>
<evidence type="ECO:0000313" key="10">
    <source>
        <dbReference type="Proteomes" id="UP000295468"/>
    </source>
</evidence>
<proteinExistence type="predicted"/>
<dbReference type="InterPro" id="IPR036097">
    <property type="entry name" value="HisK_dim/P_sf"/>
</dbReference>
<dbReference type="Gene3D" id="2.10.70.100">
    <property type="match status" value="1"/>
</dbReference>
<dbReference type="InterPro" id="IPR029016">
    <property type="entry name" value="GAF-like_dom_sf"/>
</dbReference>
<dbReference type="SMART" id="SM00091">
    <property type="entry name" value="PAS"/>
    <property type="match status" value="5"/>
</dbReference>
<dbReference type="GO" id="GO:0000155">
    <property type="term" value="F:phosphorelay sensor kinase activity"/>
    <property type="evidence" value="ECO:0007669"/>
    <property type="project" value="InterPro"/>
</dbReference>
<dbReference type="InterPro" id="IPR000014">
    <property type="entry name" value="PAS"/>
</dbReference>
<dbReference type="AlphaFoldDB" id="A0A4R6TFI3"/>
<evidence type="ECO:0000259" key="6">
    <source>
        <dbReference type="PROSITE" id="PS50109"/>
    </source>
</evidence>
<keyword evidence="3" id="KW-0597">Phosphoprotein</keyword>
<dbReference type="PANTHER" id="PTHR43304:SF1">
    <property type="entry name" value="PAC DOMAIN-CONTAINING PROTEIN"/>
    <property type="match status" value="1"/>
</dbReference>
<dbReference type="PROSITE" id="PS50112">
    <property type="entry name" value="PAS"/>
    <property type="match status" value="4"/>
</dbReference>
<sequence>MSRTPERQVGFDIIQALPKSDFENIAFLAANNCQVSSARIFLADSEVNNFCECGNSQDQSESYGQPVFQFLLSRMEGEFYQTNERDILKEIFGDKYEIPGEIGYLAALPFATEFPNLKGILCLINTQPRSLNKSEESAFRMLGDQCTRIIEHTRLKRNFQKIQERLDVATSLGHLGYWELDLDTYHLEWSAEISQMMELTAAPDLAGYEDFARLVVPGDRAVFEKEIALILNGEKDTLDLKHQVKLPNGNIKWLHQRGHLVKSKDNKALVFRGTTQDITDTELREQSIKHHLDFIETTLNNIPLGIIVNRISDGRVTYLNPNFTTILGWKLEEVGDIGDVIKKCVPDPELRKKYYQKIEEYLGSGRDGILAWKEIEAYTKTNERLVVNINTIPLFDQDLVISTVVDESEAYNNKAALRDINERYDYVSQATWDTIYDWDIENNALYWSDNFAENLGYTDHVDPNINFSEWSSRLHPEDNDRVQESLEQALQGKALNWNSYYRFKHADGHYLRLQDRGFIIRDPSGKAVRMVGAMQDVTEEYEKERRLELYASAIKNTKDAILITEVKPEISPADYPIVFANTAYEKLSGYKLKELKGQTPRILHGPRTDTSVIREALKVLENDKPMDVDIVNYSKDGEPYYVNLSISPVVDDDNHITHYISIQREISFRKAEQVNRDLVQQVSHIFSRSLSVGDTLDLVTEAVGRTVNAEVTEMWLFGDYNQQLELVSGYAINDKFSSFYKDVSTVDLAKDDALYASIYQQVSNIYVRGIGAEDSGFTRYRQAKELGLDVAYGIPLLAEKKIIGVLVVFNIKANSSSEDLMDRRLQDMPYYLGSEIRRKKLLDQLELIFASVPDLICTADSSGYIKKINQSVTENFGYEISEVIGRHFTEFVYPEDLEKSVEEFKRVVVGDATPYFEIRYMTKAGEPRWLAWSINVPDKGGDIFCVAKDITDKKSIEKELLLLNKELYEKNSQLAASNTELEHFAYVASHDLQEPLRMIGSFLTQLDKKYKPQLDERAQTYINFAVDGAKRMRTIIQDLLDYSRVGQFEEAKEEFPVQEVIDEIQILYKNLLEEKEATLVIPEPLPTVYTVRVLLSQVIQNLIDNSLKYSKEEVPPVITLRWKDSDTHWIFEVTDNGIGIEQEFREKIFIIFQRLQTKKIQGSGMGLAITKKIVEKLGGTIMVESEVGQGSTFLFSIRKK</sequence>
<dbReference type="FunFam" id="3.30.565.10:FF:000006">
    <property type="entry name" value="Sensor histidine kinase WalK"/>
    <property type="match status" value="1"/>
</dbReference>
<organism evidence="9 10">
    <name type="scientific">Zeaxanthinibacter enoshimensis</name>
    <dbReference type="NCBI Taxonomy" id="392009"/>
    <lineage>
        <taxon>Bacteria</taxon>
        <taxon>Pseudomonadati</taxon>
        <taxon>Bacteroidota</taxon>
        <taxon>Flavobacteriia</taxon>
        <taxon>Flavobacteriales</taxon>
        <taxon>Flavobacteriaceae</taxon>
        <taxon>Zeaxanthinibacter</taxon>
    </lineage>
</organism>
<dbReference type="SUPFAM" id="SSF47384">
    <property type="entry name" value="Homodimeric domain of signal transducing histidine kinase"/>
    <property type="match status" value="1"/>
</dbReference>
<dbReference type="NCBIfam" id="TIGR00229">
    <property type="entry name" value="sensory_box"/>
    <property type="match status" value="3"/>
</dbReference>
<reference evidence="9 10" key="1">
    <citation type="submission" date="2019-03" db="EMBL/GenBank/DDBJ databases">
        <title>Genomic Encyclopedia of Archaeal and Bacterial Type Strains, Phase II (KMG-II): from individual species to whole genera.</title>
        <authorList>
            <person name="Goeker M."/>
        </authorList>
    </citation>
    <scope>NUCLEOTIDE SEQUENCE [LARGE SCALE GENOMIC DNA]</scope>
    <source>
        <strain evidence="9 10">DSM 18435</strain>
    </source>
</reference>
<feature type="domain" description="PAS" evidence="7">
    <location>
        <begin position="841"/>
        <end position="911"/>
    </location>
</feature>